<dbReference type="OrthoDB" id="9811611at2"/>
<dbReference type="InterPro" id="IPR052021">
    <property type="entry name" value="Type-I_RS_S_subunit"/>
</dbReference>
<dbReference type="Gene3D" id="3.90.220.20">
    <property type="entry name" value="DNA methylase specificity domains"/>
    <property type="match status" value="2"/>
</dbReference>
<keyword evidence="3" id="KW-0238">DNA-binding</keyword>
<reference evidence="6 7" key="1">
    <citation type="submission" date="2015-09" db="EMBL/GenBank/DDBJ databases">
        <title>Genome sequence of Acetobacterium wieringae DSM 1911.</title>
        <authorList>
            <person name="Poehlein A."/>
            <person name="Bengelsdorf F.R."/>
            <person name="Schiel-Bengelsdorf B."/>
            <person name="Duerre P."/>
            <person name="Daniel R."/>
        </authorList>
    </citation>
    <scope>NUCLEOTIDE SEQUENCE [LARGE SCALE GENOMIC DNA]</scope>
    <source>
        <strain evidence="6 7">DSM 1911</strain>
    </source>
</reference>
<dbReference type="InterPro" id="IPR000055">
    <property type="entry name" value="Restrct_endonuc_typeI_TRD"/>
</dbReference>
<dbReference type="Gene3D" id="1.10.287.1120">
    <property type="entry name" value="Bipartite methylase S protein"/>
    <property type="match status" value="1"/>
</dbReference>
<keyword evidence="4" id="KW-0175">Coiled coil</keyword>
<dbReference type="REBASE" id="172867">
    <property type="entry name" value="S.Awi1911ORF17330P"/>
</dbReference>
<feature type="domain" description="Type I restriction modification DNA specificity" evidence="5">
    <location>
        <begin position="30"/>
        <end position="204"/>
    </location>
</feature>
<evidence type="ECO:0000256" key="3">
    <source>
        <dbReference type="ARBA" id="ARBA00023125"/>
    </source>
</evidence>
<comment type="similarity">
    <text evidence="1">Belongs to the type-I restriction system S methylase family.</text>
</comment>
<dbReference type="InterPro" id="IPR044946">
    <property type="entry name" value="Restrct_endonuc_typeI_TRD_sf"/>
</dbReference>
<evidence type="ECO:0000256" key="2">
    <source>
        <dbReference type="ARBA" id="ARBA00022747"/>
    </source>
</evidence>
<feature type="coiled-coil region" evidence="4">
    <location>
        <begin position="367"/>
        <end position="394"/>
    </location>
</feature>
<evidence type="ECO:0000313" key="6">
    <source>
        <dbReference type="EMBL" id="OFV71146.1"/>
    </source>
</evidence>
<evidence type="ECO:0000256" key="4">
    <source>
        <dbReference type="SAM" id="Coils"/>
    </source>
</evidence>
<sequence>MSKELKERIKCIKQGKLLEGYKIEKNRIIPENWNFEAISDLIEKIKKPVKVEPKCEYRQIGIRSHGKGIFYKNVVTGEELGKKSVFWIEPDCFIVNIVFAWEMAIGKTTNKEIGMIASHRFPMYKPKRNKLDLDFMTYFFKSPWGNNLLELASPGGAGRNKTLGQDEFLKLKIPVPPLAEQQKITDILSTWDKAIELKEQLIEEKKQQKKGLMKELLTGEVRLPGFNGKWKEIKLGDVTKYQSSNISISSLENYVGPELYPVYSATGIYKYIDQCNVFVDYIAIIKDGAGAGRLCRGVKESSVIGTMGCIINNKNVDFEFLYQQLQLIDFKKYIKGSTIPHVYYKDYKNETIQKPTIEEQKTIAKLLKTSDREIELLEQELSALKLQKKGLMQLLLTGIVRVQS</sequence>
<feature type="domain" description="Type I restriction modification DNA specificity" evidence="5">
    <location>
        <begin position="228"/>
        <end position="385"/>
    </location>
</feature>
<dbReference type="RefSeq" id="WP_070371019.1">
    <property type="nucleotide sequence ID" value="NZ_LKEU01000027.1"/>
</dbReference>
<protein>
    <submittedName>
        <fullName evidence="6">Type I restriction modification DNA specificity domain protein</fullName>
    </submittedName>
</protein>
<dbReference type="Proteomes" id="UP000176244">
    <property type="component" value="Unassembled WGS sequence"/>
</dbReference>
<dbReference type="GO" id="GO:0009307">
    <property type="term" value="P:DNA restriction-modification system"/>
    <property type="evidence" value="ECO:0007669"/>
    <property type="project" value="UniProtKB-KW"/>
</dbReference>
<dbReference type="EMBL" id="LKEU01000027">
    <property type="protein sequence ID" value="OFV71146.1"/>
    <property type="molecule type" value="Genomic_DNA"/>
</dbReference>
<gene>
    <name evidence="6" type="ORF">ACWI_17340</name>
</gene>
<dbReference type="SUPFAM" id="SSF116734">
    <property type="entry name" value="DNA methylase specificity domain"/>
    <property type="match status" value="2"/>
</dbReference>
<dbReference type="PANTHER" id="PTHR30408">
    <property type="entry name" value="TYPE-1 RESTRICTION ENZYME ECOKI SPECIFICITY PROTEIN"/>
    <property type="match status" value="1"/>
</dbReference>
<dbReference type="Pfam" id="PF01420">
    <property type="entry name" value="Methylase_S"/>
    <property type="match status" value="2"/>
</dbReference>
<name>A0A1F2PKB1_9FIRM</name>
<keyword evidence="2" id="KW-0680">Restriction system</keyword>
<accession>A0A1F2PKB1</accession>
<evidence type="ECO:0000259" key="5">
    <source>
        <dbReference type="Pfam" id="PF01420"/>
    </source>
</evidence>
<dbReference type="PANTHER" id="PTHR30408:SF12">
    <property type="entry name" value="TYPE I RESTRICTION ENZYME MJAVIII SPECIFICITY SUBUNIT"/>
    <property type="match status" value="1"/>
</dbReference>
<comment type="caution">
    <text evidence="6">The sequence shown here is derived from an EMBL/GenBank/DDBJ whole genome shotgun (WGS) entry which is preliminary data.</text>
</comment>
<organism evidence="6 7">
    <name type="scientific">Acetobacterium wieringae</name>
    <dbReference type="NCBI Taxonomy" id="52694"/>
    <lineage>
        <taxon>Bacteria</taxon>
        <taxon>Bacillati</taxon>
        <taxon>Bacillota</taxon>
        <taxon>Clostridia</taxon>
        <taxon>Eubacteriales</taxon>
        <taxon>Eubacteriaceae</taxon>
        <taxon>Acetobacterium</taxon>
    </lineage>
</organism>
<dbReference type="GO" id="GO:0003677">
    <property type="term" value="F:DNA binding"/>
    <property type="evidence" value="ECO:0007669"/>
    <property type="project" value="UniProtKB-KW"/>
</dbReference>
<dbReference type="AlphaFoldDB" id="A0A1F2PKB1"/>
<evidence type="ECO:0000256" key="1">
    <source>
        <dbReference type="ARBA" id="ARBA00010923"/>
    </source>
</evidence>
<proteinExistence type="inferred from homology"/>
<evidence type="ECO:0000313" key="7">
    <source>
        <dbReference type="Proteomes" id="UP000176244"/>
    </source>
</evidence>
<dbReference type="STRING" id="52694.ACWI_17340"/>